<dbReference type="PANTHER" id="PTHR42770">
    <property type="entry name" value="AMINO ACID TRANSPORTER-RELATED"/>
    <property type="match status" value="1"/>
</dbReference>
<feature type="transmembrane region" description="Helical" evidence="6">
    <location>
        <begin position="144"/>
        <end position="167"/>
    </location>
</feature>
<dbReference type="InterPro" id="IPR050367">
    <property type="entry name" value="APC_superfamily"/>
</dbReference>
<dbReference type="AlphaFoldDB" id="A0A7X2ZEZ3"/>
<evidence type="ECO:0000313" key="7">
    <source>
        <dbReference type="EMBL" id="MUG72983.1"/>
    </source>
</evidence>
<feature type="transmembrane region" description="Helical" evidence="6">
    <location>
        <begin position="373"/>
        <end position="406"/>
    </location>
</feature>
<feature type="transmembrane region" description="Helical" evidence="6">
    <location>
        <begin position="317"/>
        <end position="334"/>
    </location>
</feature>
<evidence type="ECO:0000256" key="4">
    <source>
        <dbReference type="ARBA" id="ARBA00022989"/>
    </source>
</evidence>
<protein>
    <submittedName>
        <fullName evidence="7">Amino acid permease</fullName>
    </submittedName>
</protein>
<sequence length="415" mass="43993">MKQRTVTMPQGVALYMGAVLGSGILILPGYTANVAGPASIISWLLLSLLSIPVAYTFARLALTYENYGGISTIVGQAFGDTWGAIVGWFFFTWVAGGQAVVGLTGASYITAAFGWSSEAVYVLAFVFLIAALIANLLGMRVSGWLSLLLSGAVLILLLLTIGFSLPVTSLTNYRPFAPHGLQGIGQACVLIFWAFFGWESITHLVPEFKRPHPDVMRSTWISVVVVGITYTLLSVVTVGTHTYGEPSDAAPLAALMNRVLGVNAGLTTAVVACIVCLGTLNVYLASSARLGLSLATDGKLPRWFAGTSRNGTPYRSTLFLFATNTFVLGGSYVTDFAADRLILIPTTLGILVYVLASAACLKLLWRDRKGRWSALLATALCVSIAPFSGAYLAVPLITAGACLLYLKFGGHGRGR</sequence>
<evidence type="ECO:0000313" key="8">
    <source>
        <dbReference type="Proteomes" id="UP000450917"/>
    </source>
</evidence>
<keyword evidence="8" id="KW-1185">Reference proteome</keyword>
<dbReference type="InterPro" id="IPR002293">
    <property type="entry name" value="AA/rel_permease1"/>
</dbReference>
<evidence type="ECO:0000256" key="2">
    <source>
        <dbReference type="ARBA" id="ARBA00022475"/>
    </source>
</evidence>
<feature type="transmembrane region" description="Helical" evidence="6">
    <location>
        <begin position="38"/>
        <end position="62"/>
    </location>
</feature>
<accession>A0A7X2ZEZ3</accession>
<keyword evidence="2" id="KW-1003">Cell membrane</keyword>
<dbReference type="Pfam" id="PF13520">
    <property type="entry name" value="AA_permease_2"/>
    <property type="match status" value="1"/>
</dbReference>
<dbReference type="PIRSF" id="PIRSF006060">
    <property type="entry name" value="AA_transporter"/>
    <property type="match status" value="1"/>
</dbReference>
<dbReference type="Gene3D" id="1.20.1740.10">
    <property type="entry name" value="Amino acid/polyamine transporter I"/>
    <property type="match status" value="1"/>
</dbReference>
<evidence type="ECO:0000256" key="1">
    <source>
        <dbReference type="ARBA" id="ARBA00004651"/>
    </source>
</evidence>
<keyword evidence="3 6" id="KW-0812">Transmembrane</keyword>
<evidence type="ECO:0000256" key="5">
    <source>
        <dbReference type="ARBA" id="ARBA00023136"/>
    </source>
</evidence>
<feature type="transmembrane region" description="Helical" evidence="6">
    <location>
        <begin position="12"/>
        <end position="32"/>
    </location>
</feature>
<evidence type="ECO:0000256" key="3">
    <source>
        <dbReference type="ARBA" id="ARBA00022692"/>
    </source>
</evidence>
<name>A0A7X2ZEZ3_9BACL</name>
<feature type="transmembrane region" description="Helical" evidence="6">
    <location>
        <begin position="119"/>
        <end position="137"/>
    </location>
</feature>
<feature type="transmembrane region" description="Helical" evidence="6">
    <location>
        <begin position="179"/>
        <end position="198"/>
    </location>
</feature>
<keyword evidence="5 6" id="KW-0472">Membrane</keyword>
<feature type="transmembrane region" description="Helical" evidence="6">
    <location>
        <begin position="260"/>
        <end position="284"/>
    </location>
</feature>
<evidence type="ECO:0000256" key="6">
    <source>
        <dbReference type="SAM" id="Phobius"/>
    </source>
</evidence>
<comment type="subcellular location">
    <subcellularLocation>
        <location evidence="1">Cell membrane</location>
        <topology evidence="1">Multi-pass membrane protein</topology>
    </subcellularLocation>
</comment>
<feature type="transmembrane region" description="Helical" evidence="6">
    <location>
        <begin position="82"/>
        <end position="113"/>
    </location>
</feature>
<dbReference type="RefSeq" id="WP_155615414.1">
    <property type="nucleotide sequence ID" value="NZ_WNZX01000020.1"/>
</dbReference>
<dbReference type="EMBL" id="WNZX01000020">
    <property type="protein sequence ID" value="MUG72983.1"/>
    <property type="molecule type" value="Genomic_DNA"/>
</dbReference>
<dbReference type="PANTHER" id="PTHR42770:SF13">
    <property type="entry name" value="L-METHIONINE_BRANCHED-CHAIN AMINO ACID EXPORTER YJEH"/>
    <property type="match status" value="1"/>
</dbReference>
<dbReference type="Proteomes" id="UP000450917">
    <property type="component" value="Unassembled WGS sequence"/>
</dbReference>
<dbReference type="GO" id="GO:0022857">
    <property type="term" value="F:transmembrane transporter activity"/>
    <property type="evidence" value="ECO:0007669"/>
    <property type="project" value="InterPro"/>
</dbReference>
<comment type="caution">
    <text evidence="7">The sequence shown here is derived from an EMBL/GenBank/DDBJ whole genome shotgun (WGS) entry which is preliminary data.</text>
</comment>
<proteinExistence type="predicted"/>
<feature type="transmembrane region" description="Helical" evidence="6">
    <location>
        <begin position="219"/>
        <end position="240"/>
    </location>
</feature>
<gene>
    <name evidence="7" type="ORF">GNP93_20290</name>
</gene>
<organism evidence="7 8">
    <name type="scientific">Paenibacillus validus</name>
    <dbReference type="NCBI Taxonomy" id="44253"/>
    <lineage>
        <taxon>Bacteria</taxon>
        <taxon>Bacillati</taxon>
        <taxon>Bacillota</taxon>
        <taxon>Bacilli</taxon>
        <taxon>Bacillales</taxon>
        <taxon>Paenibacillaceae</taxon>
        <taxon>Paenibacillus</taxon>
    </lineage>
</organism>
<reference evidence="7 8" key="1">
    <citation type="submission" date="2019-11" db="EMBL/GenBank/DDBJ databases">
        <title>Draft genome sequences of five Paenibacillus species of dairy origin.</title>
        <authorList>
            <person name="Olajide A.M."/>
            <person name="Chen S."/>
            <person name="Lapointe G."/>
        </authorList>
    </citation>
    <scope>NUCLEOTIDE SEQUENCE [LARGE SCALE GENOMIC DNA]</scope>
    <source>
        <strain evidence="7 8">2CS3</strain>
    </source>
</reference>
<keyword evidence="4 6" id="KW-1133">Transmembrane helix</keyword>
<dbReference type="GO" id="GO:0005886">
    <property type="term" value="C:plasma membrane"/>
    <property type="evidence" value="ECO:0007669"/>
    <property type="project" value="UniProtKB-SubCell"/>
</dbReference>
<feature type="transmembrane region" description="Helical" evidence="6">
    <location>
        <begin position="340"/>
        <end position="361"/>
    </location>
</feature>